<evidence type="ECO:0000259" key="10">
    <source>
        <dbReference type="Pfam" id="PF04290"/>
    </source>
</evidence>
<evidence type="ECO:0000256" key="3">
    <source>
        <dbReference type="ARBA" id="ARBA00022475"/>
    </source>
</evidence>
<dbReference type="InterPro" id="IPR055348">
    <property type="entry name" value="DctQ"/>
</dbReference>
<dbReference type="PANTHER" id="PTHR35011">
    <property type="entry name" value="2,3-DIKETO-L-GULONATE TRAP TRANSPORTER SMALL PERMEASE PROTEIN YIAM"/>
    <property type="match status" value="1"/>
</dbReference>
<keyword evidence="4 9" id="KW-0997">Cell inner membrane</keyword>
<protein>
    <recommendedName>
        <fullName evidence="9">TRAP transporter small permease protein</fullName>
    </recommendedName>
</protein>
<comment type="similarity">
    <text evidence="8 9">Belongs to the TRAP transporter small permease family.</text>
</comment>
<dbReference type="GO" id="GO:0022857">
    <property type="term" value="F:transmembrane transporter activity"/>
    <property type="evidence" value="ECO:0007669"/>
    <property type="project" value="UniProtKB-UniRule"/>
</dbReference>
<sequence length="144" mass="16381">MAMLTLLIVILRYGFNLGWIALQESVMYLHACVFMLGAAYTLKVDQHVRVDVFYRHFDIRKKALVNVLGGIFLLLPVNVFIAVVSWGYVASSWELLEDSPQAGGLPLVFLLKTLILLFAFFLTLQGVAEIVRNWSIYKNTLEQK</sequence>
<evidence type="ECO:0000256" key="5">
    <source>
        <dbReference type="ARBA" id="ARBA00022692"/>
    </source>
</evidence>
<feature type="domain" description="Tripartite ATP-independent periplasmic transporters DctQ component" evidence="10">
    <location>
        <begin position="1"/>
        <end position="134"/>
    </location>
</feature>
<evidence type="ECO:0000313" key="12">
    <source>
        <dbReference type="Proteomes" id="UP000601768"/>
    </source>
</evidence>
<dbReference type="GO" id="GO:0005886">
    <property type="term" value="C:plasma membrane"/>
    <property type="evidence" value="ECO:0007669"/>
    <property type="project" value="UniProtKB-SubCell"/>
</dbReference>
<evidence type="ECO:0000256" key="2">
    <source>
        <dbReference type="ARBA" id="ARBA00022448"/>
    </source>
</evidence>
<comment type="subcellular location">
    <subcellularLocation>
        <location evidence="1 9">Cell inner membrane</location>
        <topology evidence="1 9">Multi-pass membrane protein</topology>
    </subcellularLocation>
</comment>
<dbReference type="PANTHER" id="PTHR35011:SF4">
    <property type="entry name" value="SLL1102 PROTEIN"/>
    <property type="match status" value="1"/>
</dbReference>
<dbReference type="AlphaFoldDB" id="A0A8J6ITC9"/>
<organism evidence="11 12">
    <name type="scientific">Neptunicella marina</name>
    <dbReference type="NCBI Taxonomy" id="2125989"/>
    <lineage>
        <taxon>Bacteria</taxon>
        <taxon>Pseudomonadati</taxon>
        <taxon>Pseudomonadota</taxon>
        <taxon>Gammaproteobacteria</taxon>
        <taxon>Alteromonadales</taxon>
        <taxon>Alteromonadaceae</taxon>
        <taxon>Neptunicella</taxon>
    </lineage>
</organism>
<keyword evidence="2 9" id="KW-0813">Transport</keyword>
<reference evidence="11" key="2">
    <citation type="submission" date="2020-08" db="EMBL/GenBank/DDBJ databases">
        <authorList>
            <person name="Lai Q."/>
        </authorList>
    </citation>
    <scope>NUCLEOTIDE SEQUENCE</scope>
    <source>
        <strain evidence="11">S27-2</strain>
    </source>
</reference>
<dbReference type="InterPro" id="IPR007387">
    <property type="entry name" value="TRAP_DctQ"/>
</dbReference>
<feature type="transmembrane region" description="Helical" evidence="9">
    <location>
        <begin position="63"/>
        <end position="89"/>
    </location>
</feature>
<comment type="function">
    <text evidence="9">Part of the tripartite ATP-independent periplasmic (TRAP) transport system.</text>
</comment>
<name>A0A8J6ITC9_9ALTE</name>
<gene>
    <name evidence="11" type="ORF">H8B19_05905</name>
</gene>
<dbReference type="Pfam" id="PF04290">
    <property type="entry name" value="DctQ"/>
    <property type="match status" value="1"/>
</dbReference>
<keyword evidence="6 9" id="KW-1133">Transmembrane helix</keyword>
<comment type="caution">
    <text evidence="9">Lacks conserved residue(s) required for the propagation of feature annotation.</text>
</comment>
<evidence type="ECO:0000256" key="9">
    <source>
        <dbReference type="RuleBase" id="RU369079"/>
    </source>
</evidence>
<keyword evidence="12" id="KW-1185">Reference proteome</keyword>
<evidence type="ECO:0000256" key="6">
    <source>
        <dbReference type="ARBA" id="ARBA00022989"/>
    </source>
</evidence>
<keyword evidence="5 9" id="KW-0812">Transmembrane</keyword>
<evidence type="ECO:0000256" key="7">
    <source>
        <dbReference type="ARBA" id="ARBA00023136"/>
    </source>
</evidence>
<feature type="transmembrane region" description="Helical" evidence="9">
    <location>
        <begin position="109"/>
        <end position="128"/>
    </location>
</feature>
<reference evidence="11" key="1">
    <citation type="journal article" date="2018" name="Int. J. Syst. Evol. Microbiol.">
        <title>Neptunicella marina gen. nov., sp. nov., isolated from surface seawater.</title>
        <authorList>
            <person name="Liu X."/>
            <person name="Lai Q."/>
            <person name="Du Y."/>
            <person name="Zhang X."/>
            <person name="Liu Z."/>
            <person name="Sun F."/>
            <person name="Shao Z."/>
        </authorList>
    </citation>
    <scope>NUCLEOTIDE SEQUENCE</scope>
    <source>
        <strain evidence="11">S27-2</strain>
    </source>
</reference>
<comment type="caution">
    <text evidence="11">The sequence shown here is derived from an EMBL/GenBank/DDBJ whole genome shotgun (WGS) entry which is preliminary data.</text>
</comment>
<evidence type="ECO:0000256" key="4">
    <source>
        <dbReference type="ARBA" id="ARBA00022519"/>
    </source>
</evidence>
<evidence type="ECO:0000256" key="1">
    <source>
        <dbReference type="ARBA" id="ARBA00004429"/>
    </source>
</evidence>
<feature type="transmembrane region" description="Helical" evidence="9">
    <location>
        <begin position="26"/>
        <end position="42"/>
    </location>
</feature>
<proteinExistence type="inferred from homology"/>
<dbReference type="Proteomes" id="UP000601768">
    <property type="component" value="Unassembled WGS sequence"/>
</dbReference>
<dbReference type="EMBL" id="JACNEP010000003">
    <property type="protein sequence ID" value="MBC3765402.1"/>
    <property type="molecule type" value="Genomic_DNA"/>
</dbReference>
<keyword evidence="3" id="KW-1003">Cell membrane</keyword>
<evidence type="ECO:0000313" key="11">
    <source>
        <dbReference type="EMBL" id="MBC3765402.1"/>
    </source>
</evidence>
<accession>A0A8J6ITC9</accession>
<comment type="subunit">
    <text evidence="9">The complex comprises the extracytoplasmic solute receptor protein and the two transmembrane proteins.</text>
</comment>
<evidence type="ECO:0000256" key="8">
    <source>
        <dbReference type="ARBA" id="ARBA00038436"/>
    </source>
</evidence>
<keyword evidence="7 9" id="KW-0472">Membrane</keyword>